<feature type="transmembrane region" description="Helical" evidence="1">
    <location>
        <begin position="200"/>
        <end position="227"/>
    </location>
</feature>
<proteinExistence type="predicted"/>
<keyword evidence="1" id="KW-0472">Membrane</keyword>
<protein>
    <submittedName>
        <fullName evidence="2">Uncharacterized protein</fullName>
    </submittedName>
</protein>
<sequence>MTAFACIFLLQVNTECEMRSTETTSKVLYRGGVILLTSAVLLSLRLGFYLGDMKMTVNVWQVTFETQEEIDKLYTLTNYTPICRSIDLSYLRDKLHSICSMGYQNYHRKLASDLRGHFERTIDYERKQKQIDEKIAKNKTKRKEGRRMIKKALHRITVVWCLYGLARFCILINPLLIRLFKLVGLGESFYGLDEWGDIAMMWFLTLCGVAVLVFIGIAIHHFANWFFNTKK</sequence>
<dbReference type="AlphaFoldDB" id="A0A0F9D699"/>
<keyword evidence="1" id="KW-0812">Transmembrane</keyword>
<comment type="caution">
    <text evidence="2">The sequence shown here is derived from an EMBL/GenBank/DDBJ whole genome shotgun (WGS) entry which is preliminary data.</text>
</comment>
<keyword evidence="1" id="KW-1133">Transmembrane helix</keyword>
<evidence type="ECO:0000256" key="1">
    <source>
        <dbReference type="SAM" id="Phobius"/>
    </source>
</evidence>
<name>A0A0F9D699_9ZZZZ</name>
<organism evidence="2">
    <name type="scientific">marine sediment metagenome</name>
    <dbReference type="NCBI Taxonomy" id="412755"/>
    <lineage>
        <taxon>unclassified sequences</taxon>
        <taxon>metagenomes</taxon>
        <taxon>ecological metagenomes</taxon>
    </lineage>
</organism>
<accession>A0A0F9D699</accession>
<reference evidence="2" key="1">
    <citation type="journal article" date="2015" name="Nature">
        <title>Complex archaea that bridge the gap between prokaryotes and eukaryotes.</title>
        <authorList>
            <person name="Spang A."/>
            <person name="Saw J.H."/>
            <person name="Jorgensen S.L."/>
            <person name="Zaremba-Niedzwiedzka K."/>
            <person name="Martijn J."/>
            <person name="Lind A.E."/>
            <person name="van Eijk R."/>
            <person name="Schleper C."/>
            <person name="Guy L."/>
            <person name="Ettema T.J."/>
        </authorList>
    </citation>
    <scope>NUCLEOTIDE SEQUENCE</scope>
</reference>
<dbReference type="EMBL" id="LAZR01033029">
    <property type="protein sequence ID" value="KKL49236.1"/>
    <property type="molecule type" value="Genomic_DNA"/>
</dbReference>
<feature type="transmembrane region" description="Helical" evidence="1">
    <location>
        <begin position="30"/>
        <end position="51"/>
    </location>
</feature>
<evidence type="ECO:0000313" key="2">
    <source>
        <dbReference type="EMBL" id="KKL49236.1"/>
    </source>
</evidence>
<gene>
    <name evidence="2" type="ORF">LCGC14_2317510</name>
</gene>
<feature type="transmembrane region" description="Helical" evidence="1">
    <location>
        <begin position="156"/>
        <end position="180"/>
    </location>
</feature>